<keyword evidence="4" id="KW-0274">FAD</keyword>
<dbReference type="Gene3D" id="3.50.50.60">
    <property type="entry name" value="FAD/NAD(P)-binding domain"/>
    <property type="match status" value="2"/>
</dbReference>
<proteinExistence type="inferred from homology"/>
<dbReference type="Gene3D" id="3.30.390.30">
    <property type="match status" value="1"/>
</dbReference>
<dbReference type="PRINTS" id="PR00368">
    <property type="entry name" value="FADPNR"/>
</dbReference>
<dbReference type="InterPro" id="IPR004099">
    <property type="entry name" value="Pyr_nucl-diS_OxRdtase_dimer"/>
</dbReference>
<dbReference type="PANTHER" id="PTHR43014">
    <property type="entry name" value="MERCURIC REDUCTASE"/>
    <property type="match status" value="1"/>
</dbReference>
<name>A0ABT4TS20_9ACTN</name>
<evidence type="ECO:0000256" key="3">
    <source>
        <dbReference type="ARBA" id="ARBA00022630"/>
    </source>
</evidence>
<keyword evidence="3" id="KW-0285">Flavoprotein</keyword>
<protein>
    <submittedName>
        <fullName evidence="7">NAD(P)/FAD-dependent oxidoreductase</fullName>
    </submittedName>
</protein>
<comment type="similarity">
    <text evidence="2">Belongs to the class-I pyridine nucleotide-disulfide oxidoreductase family.</text>
</comment>
<dbReference type="RefSeq" id="WP_270679695.1">
    <property type="nucleotide sequence ID" value="NZ_JAQFWP010000046.1"/>
</dbReference>
<keyword evidence="8" id="KW-1185">Reference proteome</keyword>
<dbReference type="Pfam" id="PF07992">
    <property type="entry name" value="Pyr_redox_2"/>
    <property type="match status" value="1"/>
</dbReference>
<dbReference type="EMBL" id="JAQFWP010000046">
    <property type="protein sequence ID" value="MDA2807064.1"/>
    <property type="molecule type" value="Genomic_DNA"/>
</dbReference>
<evidence type="ECO:0000313" key="8">
    <source>
        <dbReference type="Proteomes" id="UP001165685"/>
    </source>
</evidence>
<dbReference type="PRINTS" id="PR00411">
    <property type="entry name" value="PNDRDTASEI"/>
</dbReference>
<dbReference type="Pfam" id="PF02852">
    <property type="entry name" value="Pyr_redox_dim"/>
    <property type="match status" value="1"/>
</dbReference>
<dbReference type="Proteomes" id="UP001165685">
    <property type="component" value="Unassembled WGS sequence"/>
</dbReference>
<comment type="cofactor">
    <cofactor evidence="1">
        <name>FAD</name>
        <dbReference type="ChEBI" id="CHEBI:57692"/>
    </cofactor>
</comment>
<evidence type="ECO:0000256" key="2">
    <source>
        <dbReference type="ARBA" id="ARBA00007532"/>
    </source>
</evidence>
<evidence type="ECO:0000256" key="1">
    <source>
        <dbReference type="ARBA" id="ARBA00001974"/>
    </source>
</evidence>
<dbReference type="InterPro" id="IPR036188">
    <property type="entry name" value="FAD/NAD-bd_sf"/>
</dbReference>
<gene>
    <name evidence="7" type="ORF">O4U47_21345</name>
</gene>
<dbReference type="InterPro" id="IPR001100">
    <property type="entry name" value="Pyr_nuc-diS_OxRdtase"/>
</dbReference>
<dbReference type="SUPFAM" id="SSF55424">
    <property type="entry name" value="FAD/NAD-linked reductases, dimerisation (C-terminal) domain"/>
    <property type="match status" value="1"/>
</dbReference>
<reference evidence="7" key="1">
    <citation type="submission" date="2023-01" db="EMBL/GenBank/DDBJ databases">
        <title>Draft genome sequence of Nocardiopsis sp. LSu2-4 isolated from halophytes.</title>
        <authorList>
            <person name="Duangmal K."/>
            <person name="Chantavorakit T."/>
        </authorList>
    </citation>
    <scope>NUCLEOTIDE SEQUENCE</scope>
    <source>
        <strain evidence="7">LSu2-4</strain>
    </source>
</reference>
<comment type="caution">
    <text evidence="7">The sequence shown here is derived from an EMBL/GenBank/DDBJ whole genome shotgun (WGS) entry which is preliminary data.</text>
</comment>
<evidence type="ECO:0000256" key="4">
    <source>
        <dbReference type="ARBA" id="ARBA00022827"/>
    </source>
</evidence>
<sequence length="463" mass="48296">MADTGTDTADVVVVGMGPGGEALAGSLAGAGMDVVGVEAALVGGECPYWGCIPTKMMVRASDALAETRRVPELAGTAEAFPDFAPVARRIRDEATTDWDDTAAVDRFLGQGGRFVRGTGRLEGADTVRVREEGGERLIRARTGVVVAAGTVPFAPPIPGLDRVPYWTNRDAVRAEKAPGSLCVIGGGPIGLEFAQAFARFGTRVSVLEAQDRLLGPEEPESGELVAGVLSREGLDVRTGVRITGVAHGPGGFAVETDHGRIEAERLLVATGRRPDLEGLGLASIGLDTSARAIPVDERMRVAPGVWALGDIVGRGEFTHVSVYQARIAAQDILTGGEGPVADYRALPRVTFTDPEVGAVGLTEDRAREQGVRVRTGTAQVPSTARGWIHEAGNDGFIKLVEDRDAGVLVGATSAGPNGGEVLGALSVAVHARTAVEVLRSMIYAYPTFHRGIEDALNDLVSGD</sequence>
<dbReference type="PIRSF" id="PIRSF000350">
    <property type="entry name" value="Mercury_reductase_MerA"/>
    <property type="match status" value="1"/>
</dbReference>
<feature type="domain" description="Pyridine nucleotide-disulphide oxidoreductase dimerisation" evidence="5">
    <location>
        <begin position="347"/>
        <end position="454"/>
    </location>
</feature>
<evidence type="ECO:0000259" key="5">
    <source>
        <dbReference type="Pfam" id="PF02852"/>
    </source>
</evidence>
<dbReference type="SUPFAM" id="SSF51905">
    <property type="entry name" value="FAD/NAD(P)-binding domain"/>
    <property type="match status" value="1"/>
</dbReference>
<evidence type="ECO:0000259" key="6">
    <source>
        <dbReference type="Pfam" id="PF07992"/>
    </source>
</evidence>
<accession>A0ABT4TS20</accession>
<dbReference type="PANTHER" id="PTHR43014:SF2">
    <property type="entry name" value="MERCURIC REDUCTASE"/>
    <property type="match status" value="1"/>
</dbReference>
<organism evidence="7 8">
    <name type="scientific">Nocardiopsis suaedae</name>
    <dbReference type="NCBI Taxonomy" id="3018444"/>
    <lineage>
        <taxon>Bacteria</taxon>
        <taxon>Bacillati</taxon>
        <taxon>Actinomycetota</taxon>
        <taxon>Actinomycetes</taxon>
        <taxon>Streptosporangiales</taxon>
        <taxon>Nocardiopsidaceae</taxon>
        <taxon>Nocardiopsis</taxon>
    </lineage>
</organism>
<evidence type="ECO:0000313" key="7">
    <source>
        <dbReference type="EMBL" id="MDA2807064.1"/>
    </source>
</evidence>
<dbReference type="InterPro" id="IPR016156">
    <property type="entry name" value="FAD/NAD-linked_Rdtase_dimer_sf"/>
</dbReference>
<dbReference type="InterPro" id="IPR023753">
    <property type="entry name" value="FAD/NAD-binding_dom"/>
</dbReference>
<feature type="domain" description="FAD/NAD(P)-binding" evidence="6">
    <location>
        <begin position="10"/>
        <end position="325"/>
    </location>
</feature>